<dbReference type="AlphaFoldDB" id="A9BXE2"/>
<evidence type="ECO:0000259" key="10">
    <source>
        <dbReference type="PROSITE" id="PS51007"/>
    </source>
</evidence>
<evidence type="ECO:0000313" key="12">
    <source>
        <dbReference type="Proteomes" id="UP000000784"/>
    </source>
</evidence>
<keyword evidence="7 9" id="KW-0408">Iron</keyword>
<feature type="binding site" description="axial binding residue" evidence="9">
    <location>
        <position position="134"/>
    </location>
    <ligand>
        <name>heme c</name>
        <dbReference type="ChEBI" id="CHEBI:61717"/>
        <label>1</label>
    </ligand>
    <ligandPart>
        <name>Fe</name>
        <dbReference type="ChEBI" id="CHEBI:18248"/>
    </ligandPart>
</feature>
<keyword evidence="3 8" id="KW-0349">Heme</keyword>
<protein>
    <submittedName>
        <fullName evidence="11">Cytochrome c class I</fullName>
    </submittedName>
</protein>
<feature type="binding site" description="covalent" evidence="8">
    <location>
        <position position="91"/>
    </location>
    <ligand>
        <name>heme c</name>
        <dbReference type="ChEBI" id="CHEBI:61717"/>
        <label>1</label>
    </ligand>
</feature>
<dbReference type="STRING" id="398578.Daci_5589"/>
<feature type="binding site" description="axial binding residue" evidence="9">
    <location>
        <position position="232"/>
    </location>
    <ligand>
        <name>heme c</name>
        <dbReference type="ChEBI" id="CHEBI:61717"/>
        <label>2</label>
    </ligand>
    <ligandPart>
        <name>Fe</name>
        <dbReference type="ChEBI" id="CHEBI:18248"/>
    </ligandPart>
</feature>
<evidence type="ECO:0000256" key="5">
    <source>
        <dbReference type="ARBA" id="ARBA00022764"/>
    </source>
</evidence>
<evidence type="ECO:0000256" key="9">
    <source>
        <dbReference type="PIRSR" id="PIRSR000005-2"/>
    </source>
</evidence>
<dbReference type="PROSITE" id="PS51007">
    <property type="entry name" value="CYTC"/>
    <property type="match status" value="2"/>
</dbReference>
<evidence type="ECO:0000256" key="8">
    <source>
        <dbReference type="PIRSR" id="PIRSR000005-1"/>
    </source>
</evidence>
<dbReference type="PIRSF" id="PIRSF000005">
    <property type="entry name" value="Cytochrome_c4"/>
    <property type="match status" value="1"/>
</dbReference>
<comment type="subcellular location">
    <subcellularLocation>
        <location evidence="1">Periplasm</location>
    </subcellularLocation>
</comment>
<dbReference type="HOGENOM" id="CLU_076280_2_0_4"/>
<evidence type="ECO:0000256" key="6">
    <source>
        <dbReference type="ARBA" id="ARBA00022982"/>
    </source>
</evidence>
<evidence type="ECO:0000256" key="3">
    <source>
        <dbReference type="ARBA" id="ARBA00022617"/>
    </source>
</evidence>
<dbReference type="GO" id="GO:0042597">
    <property type="term" value="C:periplasmic space"/>
    <property type="evidence" value="ECO:0007669"/>
    <property type="project" value="UniProtKB-SubCell"/>
</dbReference>
<dbReference type="InterPro" id="IPR008168">
    <property type="entry name" value="Cyt_C_IC"/>
</dbReference>
<evidence type="ECO:0000256" key="4">
    <source>
        <dbReference type="ARBA" id="ARBA00022723"/>
    </source>
</evidence>
<proteinExistence type="predicted"/>
<sequence length="255" mass="27553">MFSSVRRGETRVPDDINHRGPHCRIRRILRFQQQNHALDMKLLASLLTAAILAAAPAFPAFSAGEAPAAPAQPKAAKADLAKGEASYTAVCAACHAADGNSTIPLQPKLAGQHPEYLVKQLLEFKGDKRKDPVMKGFASMLSEPDMKNIAAWLHTQKPKDGFAKDKDLVAMGERIYRGGIQERNIAACAGCHSPNGAGIPAQYPRLAGQHADYTTTQLTAFRDGKRGNSIQMTQVAAKLNDREIKAVADYIAGLR</sequence>
<dbReference type="KEGG" id="dac:Daci_5589"/>
<keyword evidence="6" id="KW-0249">Electron transport</keyword>
<dbReference type="EMBL" id="CP000884">
    <property type="protein sequence ID" value="ABX38218.1"/>
    <property type="molecule type" value="Genomic_DNA"/>
</dbReference>
<dbReference type="PANTHER" id="PTHR33751">
    <property type="entry name" value="CBB3-TYPE CYTOCHROME C OXIDASE SUBUNIT FIXP"/>
    <property type="match status" value="1"/>
</dbReference>
<feature type="domain" description="Cytochrome c" evidence="10">
    <location>
        <begin position="78"/>
        <end position="157"/>
    </location>
</feature>
<evidence type="ECO:0000256" key="1">
    <source>
        <dbReference type="ARBA" id="ARBA00004418"/>
    </source>
</evidence>
<dbReference type="Gene3D" id="1.10.760.10">
    <property type="entry name" value="Cytochrome c-like domain"/>
    <property type="match status" value="2"/>
</dbReference>
<feature type="binding site" description="covalent" evidence="8">
    <location>
        <position position="188"/>
    </location>
    <ligand>
        <name>heme c</name>
        <dbReference type="ChEBI" id="CHEBI:61717"/>
        <label>2</label>
    </ligand>
</feature>
<dbReference type="SUPFAM" id="SSF46626">
    <property type="entry name" value="Cytochrome c"/>
    <property type="match status" value="2"/>
</dbReference>
<reference evidence="11 12" key="1">
    <citation type="journal article" date="2004" name="Appl. Environ. Microbiol.">
        <title>Mineralization of individual congeners of linear alkylbenzenesulfonate by defined pairs of heterotrophic bacteria.</title>
        <authorList>
            <person name="Schleheck D."/>
            <person name="Knepper T.P."/>
            <person name="Fischer K."/>
            <person name="Cook A.M."/>
        </authorList>
    </citation>
    <scope>NUCLEOTIDE SEQUENCE [LARGE SCALE GENOMIC DNA]</scope>
    <source>
        <strain evidence="12">DSM 14801 / SPH-1</strain>
    </source>
</reference>
<dbReference type="PANTHER" id="PTHR33751:SF9">
    <property type="entry name" value="CYTOCHROME C4"/>
    <property type="match status" value="1"/>
</dbReference>
<name>A9BXE2_DELAS</name>
<feature type="binding site" description="covalent" evidence="8">
    <location>
        <position position="94"/>
    </location>
    <ligand>
        <name>heme c</name>
        <dbReference type="ChEBI" id="CHEBI:61717"/>
        <label>1</label>
    </ligand>
</feature>
<dbReference type="Proteomes" id="UP000000784">
    <property type="component" value="Chromosome"/>
</dbReference>
<feature type="binding site" description="covalent" evidence="8">
    <location>
        <position position="191"/>
    </location>
    <ligand>
        <name>heme c</name>
        <dbReference type="ChEBI" id="CHEBI:61717"/>
        <label>2</label>
    </ligand>
</feature>
<evidence type="ECO:0000256" key="2">
    <source>
        <dbReference type="ARBA" id="ARBA00022448"/>
    </source>
</evidence>
<keyword evidence="5" id="KW-0574">Periplasm</keyword>
<dbReference type="InterPro" id="IPR009056">
    <property type="entry name" value="Cyt_c-like_dom"/>
</dbReference>
<dbReference type="GO" id="GO:0005506">
    <property type="term" value="F:iron ion binding"/>
    <property type="evidence" value="ECO:0007669"/>
    <property type="project" value="InterPro"/>
</dbReference>
<reference evidence="12" key="2">
    <citation type="submission" date="2007-11" db="EMBL/GenBank/DDBJ databases">
        <title>Complete sequence of Delftia acidovorans DSM 14801 / SPH-1.</title>
        <authorList>
            <person name="Copeland A."/>
            <person name="Lucas S."/>
            <person name="Lapidus A."/>
            <person name="Barry K."/>
            <person name="Glavina del Rio T."/>
            <person name="Dalin E."/>
            <person name="Tice H."/>
            <person name="Pitluck S."/>
            <person name="Lowry S."/>
            <person name="Clum A."/>
            <person name="Schmutz J."/>
            <person name="Larimer F."/>
            <person name="Land M."/>
            <person name="Hauser L."/>
            <person name="Kyrpides N."/>
            <person name="Kim E."/>
            <person name="Schleheck D."/>
            <person name="Richardson P."/>
        </authorList>
    </citation>
    <scope>NUCLEOTIDE SEQUENCE [LARGE SCALE GENOMIC DNA]</scope>
    <source>
        <strain evidence="12">DSM 14801 / SPH-1</strain>
    </source>
</reference>
<keyword evidence="12" id="KW-1185">Reference proteome</keyword>
<organism evidence="11 12">
    <name type="scientific">Delftia acidovorans (strain DSM 14801 / SPH-1)</name>
    <dbReference type="NCBI Taxonomy" id="398578"/>
    <lineage>
        <taxon>Bacteria</taxon>
        <taxon>Pseudomonadati</taxon>
        <taxon>Pseudomonadota</taxon>
        <taxon>Betaproteobacteria</taxon>
        <taxon>Burkholderiales</taxon>
        <taxon>Comamonadaceae</taxon>
        <taxon>Delftia</taxon>
    </lineage>
</organism>
<comment type="PTM">
    <text evidence="8">Binds 2 heme c groups covalently per subunit.</text>
</comment>
<accession>A9BXE2</accession>
<feature type="binding site" description="axial binding residue" evidence="9">
    <location>
        <position position="95"/>
    </location>
    <ligand>
        <name>heme c</name>
        <dbReference type="ChEBI" id="CHEBI:61717"/>
        <label>1</label>
    </ligand>
    <ligandPart>
        <name>Fe</name>
        <dbReference type="ChEBI" id="CHEBI:18248"/>
    </ligandPart>
</feature>
<dbReference type="Pfam" id="PF00034">
    <property type="entry name" value="Cytochrom_C"/>
    <property type="match status" value="2"/>
</dbReference>
<evidence type="ECO:0000256" key="7">
    <source>
        <dbReference type="ARBA" id="ARBA00023004"/>
    </source>
</evidence>
<gene>
    <name evidence="11" type="ordered locus">Daci_5589</name>
</gene>
<keyword evidence="4 9" id="KW-0479">Metal-binding</keyword>
<dbReference type="GO" id="GO:0009055">
    <property type="term" value="F:electron transfer activity"/>
    <property type="evidence" value="ECO:0007669"/>
    <property type="project" value="InterPro"/>
</dbReference>
<dbReference type="eggNOG" id="COG2863">
    <property type="taxonomic scope" value="Bacteria"/>
</dbReference>
<feature type="binding site" description="axial binding residue" evidence="9">
    <location>
        <position position="192"/>
    </location>
    <ligand>
        <name>heme c</name>
        <dbReference type="ChEBI" id="CHEBI:61717"/>
        <label>2</label>
    </ligand>
    <ligandPart>
        <name>Fe</name>
        <dbReference type="ChEBI" id="CHEBI:18248"/>
    </ligandPart>
</feature>
<dbReference type="PRINTS" id="PR00605">
    <property type="entry name" value="CYTCHROMECIC"/>
</dbReference>
<dbReference type="InterPro" id="IPR050597">
    <property type="entry name" value="Cytochrome_c_Oxidase_Subunit"/>
</dbReference>
<evidence type="ECO:0000313" key="11">
    <source>
        <dbReference type="EMBL" id="ABX38218.1"/>
    </source>
</evidence>
<dbReference type="InterPro" id="IPR036909">
    <property type="entry name" value="Cyt_c-like_dom_sf"/>
</dbReference>
<feature type="domain" description="Cytochrome c" evidence="10">
    <location>
        <begin position="167"/>
        <end position="255"/>
    </location>
</feature>
<keyword evidence="2" id="KW-0813">Transport</keyword>
<dbReference type="InterPro" id="IPR024167">
    <property type="entry name" value="Cytochrome_c4-like"/>
</dbReference>
<dbReference type="GO" id="GO:0020037">
    <property type="term" value="F:heme binding"/>
    <property type="evidence" value="ECO:0007669"/>
    <property type="project" value="InterPro"/>
</dbReference>